<dbReference type="Gene3D" id="3.30.830.10">
    <property type="entry name" value="Metalloenzyme, LuxS/M16 peptidase-like"/>
    <property type="match status" value="4"/>
</dbReference>
<keyword evidence="10" id="KW-1185">Reference proteome</keyword>
<dbReference type="PANTHER" id="PTHR43690:SF35">
    <property type="entry name" value="NON-CATALYTIC MEMBER OF PEPTIDASE SUBFAMILY M16B-RELATED"/>
    <property type="match status" value="1"/>
</dbReference>
<evidence type="ECO:0000256" key="3">
    <source>
        <dbReference type="ARBA" id="ARBA00022801"/>
    </source>
</evidence>
<protein>
    <submittedName>
        <fullName evidence="9">Zinc protease</fullName>
    </submittedName>
</protein>
<dbReference type="GO" id="GO:0046872">
    <property type="term" value="F:metal ion binding"/>
    <property type="evidence" value="ECO:0007669"/>
    <property type="project" value="InterPro"/>
</dbReference>
<keyword evidence="3" id="KW-0378">Hydrolase</keyword>
<feature type="domain" description="Peptidase M16 C-terminal" evidence="8">
    <location>
        <begin position="218"/>
        <end position="391"/>
    </location>
</feature>
<dbReference type="InterPro" id="IPR050626">
    <property type="entry name" value="Peptidase_M16"/>
</dbReference>
<gene>
    <name evidence="9" type="ORF">SAMN04488540_12542</name>
</gene>
<evidence type="ECO:0000256" key="6">
    <source>
        <dbReference type="SAM" id="SignalP"/>
    </source>
</evidence>
<dbReference type="InterPro" id="IPR011765">
    <property type="entry name" value="Pept_M16_N"/>
</dbReference>
<dbReference type="InterPro" id="IPR007863">
    <property type="entry name" value="Peptidase_M16_C"/>
</dbReference>
<dbReference type="EMBL" id="FNEM01000025">
    <property type="protein sequence ID" value="SDK31586.1"/>
    <property type="molecule type" value="Genomic_DNA"/>
</dbReference>
<evidence type="ECO:0000259" key="8">
    <source>
        <dbReference type="Pfam" id="PF05193"/>
    </source>
</evidence>
<name>A0A1G9AW76_9GAMM</name>
<accession>A0A1G9AW76</accession>
<dbReference type="OrthoDB" id="9811314at2"/>
<evidence type="ECO:0000256" key="5">
    <source>
        <dbReference type="ARBA" id="ARBA00023049"/>
    </source>
</evidence>
<reference evidence="10" key="1">
    <citation type="submission" date="2016-10" db="EMBL/GenBank/DDBJ databases">
        <authorList>
            <person name="Varghese N."/>
            <person name="Submissions S."/>
        </authorList>
    </citation>
    <scope>NUCLEOTIDE SEQUENCE [LARGE SCALE GENOMIC DNA]</scope>
    <source>
        <strain evidence="10">DSM 23317</strain>
    </source>
</reference>
<dbReference type="GO" id="GO:0008237">
    <property type="term" value="F:metallopeptidase activity"/>
    <property type="evidence" value="ECO:0007669"/>
    <property type="project" value="UniProtKB-KW"/>
</dbReference>
<feature type="signal peptide" evidence="6">
    <location>
        <begin position="1"/>
        <end position="21"/>
    </location>
</feature>
<keyword evidence="2 9" id="KW-0645">Protease</keyword>
<dbReference type="AlphaFoldDB" id="A0A1G9AW76"/>
<dbReference type="RefSeq" id="WP_090368292.1">
    <property type="nucleotide sequence ID" value="NZ_FNEM01000025.1"/>
</dbReference>
<keyword evidence="6" id="KW-0732">Signal</keyword>
<dbReference type="Pfam" id="PF00675">
    <property type="entry name" value="Peptidase_M16"/>
    <property type="match status" value="2"/>
</dbReference>
<dbReference type="SUPFAM" id="SSF63411">
    <property type="entry name" value="LuxS/MPP-like metallohydrolase"/>
    <property type="match status" value="4"/>
</dbReference>
<evidence type="ECO:0000313" key="10">
    <source>
        <dbReference type="Proteomes" id="UP000199527"/>
    </source>
</evidence>
<dbReference type="Pfam" id="PF05193">
    <property type="entry name" value="Peptidase_M16_C"/>
    <property type="match status" value="2"/>
</dbReference>
<dbReference type="PANTHER" id="PTHR43690">
    <property type="entry name" value="NARDILYSIN"/>
    <property type="match status" value="1"/>
</dbReference>
<feature type="domain" description="Peptidase M16 C-terminal" evidence="8">
    <location>
        <begin position="683"/>
        <end position="858"/>
    </location>
</feature>
<sequence>MKLFKPLALCLALALIGCASEAPQPSLPSGVTYLGSNPAPQAEITIPYEKFQLENGLTVVLHQDRSDPLVHLDVTYHVGSAREELGKSGFAHFFEHMMFQGSQHVADEQHFQLVTESGGTLNGTTNSDRTNYFETVPANQLEKMLWLEADRMGFLLPAVTEQAFEVQRATVKNERGQRVDNQPYGRLNELVHQALYPQGHPYSWPVIGWMEELDNGSVDDLRAFFARWYGPNNATLTIGGDFDRQQVLEWVVKYFGPIPRGPAVEQAPKAPAQLSEDRYLTLEDKVHLPLIYLSFPTVYARHQDEAALDLLADILGGGQTSIFYKNLVKAGLAVQAGVSHPCRELSCEFTLYALANPAKMPKLADIETVIRQSIAEFEQRGVTEEDLLKAQVGHEAGTIFGLQSVRGKVTSLAYNQTFFGEPDLLQTDLERYRNVSADDVMRVFNTYLKGQHAVIMSVVPPGQTGLAAANPTFTAPEPIDPATLAHAQKVVPAVIQDTFDRSQVPPAGPAPQLKVPGLWTRTLGNGIEVVGTQSLETPTTEILIALEGGQRLTPANQAGLARLTAAMMDESTDSMTTEQMAQELEKLGSSISISASGYRTYVNVSTLTQNLDATLALLQERLFKPAFRPEDFERVKVQQLQGLQHQANDPAWLASTAWSQLLFGVDNPMGQPLSGTLETVSALTLEQVKGFYQQQFRGGNASVVAVSDIDERTLMSKLDWLANWQGQAAQWPKLVRMPSTKGPVIYLMDKPGAAQSVIKIGRRGLPFDALGEYFKAGLMNYPLGGAFNSRINLNLREDKGYTYGARSGFSGGPELGSFVAGASVRSDVTAESVKEFLGEMTGFAENGMTRQELDFMRASVTQSDALKFETPGQKARFLGKLQRYNLPDNFVAQQGALINTISLNELNQLARKELDLSRMIILVVGDKTTIEAPLIALGYEVKPLTL</sequence>
<feature type="chain" id="PRO_5011444074" evidence="6">
    <location>
        <begin position="22"/>
        <end position="946"/>
    </location>
</feature>
<keyword evidence="4" id="KW-0862">Zinc</keyword>
<dbReference type="GO" id="GO:0006508">
    <property type="term" value="P:proteolysis"/>
    <property type="evidence" value="ECO:0007669"/>
    <property type="project" value="UniProtKB-KW"/>
</dbReference>
<organism evidence="9 10">
    <name type="scientific">Ferrimonas sediminum</name>
    <dbReference type="NCBI Taxonomy" id="718193"/>
    <lineage>
        <taxon>Bacteria</taxon>
        <taxon>Pseudomonadati</taxon>
        <taxon>Pseudomonadota</taxon>
        <taxon>Gammaproteobacteria</taxon>
        <taxon>Alteromonadales</taxon>
        <taxon>Ferrimonadaceae</taxon>
        <taxon>Ferrimonas</taxon>
    </lineage>
</organism>
<comment type="similarity">
    <text evidence="1">Belongs to the peptidase M16 family.</text>
</comment>
<keyword evidence="5" id="KW-0482">Metalloprotease</keyword>
<proteinExistence type="inferred from homology"/>
<evidence type="ECO:0000256" key="2">
    <source>
        <dbReference type="ARBA" id="ARBA00022670"/>
    </source>
</evidence>
<dbReference type="PROSITE" id="PS51257">
    <property type="entry name" value="PROKAR_LIPOPROTEIN"/>
    <property type="match status" value="1"/>
</dbReference>
<evidence type="ECO:0000259" key="7">
    <source>
        <dbReference type="Pfam" id="PF00675"/>
    </source>
</evidence>
<evidence type="ECO:0000256" key="1">
    <source>
        <dbReference type="ARBA" id="ARBA00007261"/>
    </source>
</evidence>
<feature type="domain" description="Peptidase M16 N-terminal" evidence="7">
    <location>
        <begin position="536"/>
        <end position="649"/>
    </location>
</feature>
<evidence type="ECO:0000256" key="4">
    <source>
        <dbReference type="ARBA" id="ARBA00022833"/>
    </source>
</evidence>
<dbReference type="Proteomes" id="UP000199527">
    <property type="component" value="Unassembled WGS sequence"/>
</dbReference>
<feature type="domain" description="Peptidase M16 N-terminal" evidence="7">
    <location>
        <begin position="59"/>
        <end position="197"/>
    </location>
</feature>
<dbReference type="InterPro" id="IPR011249">
    <property type="entry name" value="Metalloenz_LuxS/M16"/>
</dbReference>
<evidence type="ECO:0000313" key="9">
    <source>
        <dbReference type="EMBL" id="SDK31586.1"/>
    </source>
</evidence>